<organism evidence="1 2">
    <name type="scientific">Tetranychus urticae</name>
    <name type="common">Two-spotted spider mite</name>
    <dbReference type="NCBI Taxonomy" id="32264"/>
    <lineage>
        <taxon>Eukaryota</taxon>
        <taxon>Metazoa</taxon>
        <taxon>Ecdysozoa</taxon>
        <taxon>Arthropoda</taxon>
        <taxon>Chelicerata</taxon>
        <taxon>Arachnida</taxon>
        <taxon>Acari</taxon>
        <taxon>Acariformes</taxon>
        <taxon>Trombidiformes</taxon>
        <taxon>Prostigmata</taxon>
        <taxon>Eleutherengona</taxon>
        <taxon>Raphignathae</taxon>
        <taxon>Tetranychoidea</taxon>
        <taxon>Tetranychidae</taxon>
        <taxon>Tetranychus</taxon>
    </lineage>
</organism>
<dbReference type="Proteomes" id="UP000015104">
    <property type="component" value="Unassembled WGS sequence"/>
</dbReference>
<evidence type="ECO:0000313" key="2">
    <source>
        <dbReference type="Proteomes" id="UP000015104"/>
    </source>
</evidence>
<proteinExistence type="predicted"/>
<keyword evidence="2" id="KW-1185">Reference proteome</keyword>
<sequence>MKAKEDFQPAIESRQCGYWDRDLLMLIRSFVYKLFFEMFLQLELSC</sequence>
<dbReference type="EMBL" id="CAEY01000040">
    <property type="status" value="NOT_ANNOTATED_CDS"/>
    <property type="molecule type" value="Genomic_DNA"/>
</dbReference>
<evidence type="ECO:0000313" key="1">
    <source>
        <dbReference type="EnsemblMetazoa" id="tetur10g05400.1"/>
    </source>
</evidence>
<protein>
    <submittedName>
        <fullName evidence="1">Uncharacterized protein</fullName>
    </submittedName>
</protein>
<reference evidence="1" key="2">
    <citation type="submission" date="2015-06" db="UniProtKB">
        <authorList>
            <consortium name="EnsemblMetazoa"/>
        </authorList>
    </citation>
    <scope>IDENTIFICATION</scope>
</reference>
<accession>T1KG38</accession>
<dbReference type="HOGENOM" id="CLU_3191943_0_0_1"/>
<reference evidence="2" key="1">
    <citation type="submission" date="2011-08" db="EMBL/GenBank/DDBJ databases">
        <authorList>
            <person name="Rombauts S."/>
        </authorList>
    </citation>
    <scope>NUCLEOTIDE SEQUENCE</scope>
    <source>
        <strain evidence="2">London</strain>
    </source>
</reference>
<dbReference type="EnsemblMetazoa" id="tetur10g05400.1">
    <property type="protein sequence ID" value="tetur10g05400.1"/>
    <property type="gene ID" value="tetur10g05400"/>
</dbReference>
<name>T1KG38_TETUR</name>
<dbReference type="AlphaFoldDB" id="T1KG38"/>